<evidence type="ECO:0000313" key="3">
    <source>
        <dbReference type="Proteomes" id="UP001165341"/>
    </source>
</evidence>
<name>A0AA41QW37_9MICO</name>
<feature type="compositionally biased region" description="Polar residues" evidence="1">
    <location>
        <begin position="313"/>
        <end position="324"/>
    </location>
</feature>
<dbReference type="Proteomes" id="UP001165341">
    <property type="component" value="Unassembled WGS sequence"/>
</dbReference>
<dbReference type="AlphaFoldDB" id="A0AA41QW37"/>
<sequence length="349" mass="37761">MLNSSFSGADVAQLRELARAFQDASDRLERNRMTIANQIKISAWAGPFAASFRLNWESEHTVHIAVVARALADNAARLRKNADEQDGASRAETGQAGSSTSRSSGAQPNAETIPPSNVAGMIGTLHGMKSNDGIRIQEIVGDDGVTRYVVYINGTQSSDNKFLNSVPENAASIQGIESITDAYLHALLEKTIRPKDAEIMVVGYSQGGMHGEILAQSGRYNVTDVITLDSPVITQHNNLNGANVVRLWDSNRESIGELGAANEGVFNPLTGGFRDILGALTGEKEQGIQKYYLGQSDTSEDAGDMRAHDSKQAHQQIATQFEQSQDPDDRAVRASLARYQRGSITHDFD</sequence>
<dbReference type="RefSeq" id="WP_243011957.1">
    <property type="nucleotide sequence ID" value="NZ_JALGAR010000002.1"/>
</dbReference>
<dbReference type="Gene3D" id="3.40.50.1820">
    <property type="entry name" value="alpha/beta hydrolase"/>
    <property type="match status" value="1"/>
</dbReference>
<reference evidence="2" key="1">
    <citation type="submission" date="2022-03" db="EMBL/GenBank/DDBJ databases">
        <title>Cryobacterium sp. nov. strain ZS14-85, isolated from Antarctic soil.</title>
        <authorList>
            <person name="Li J."/>
            <person name="Niu G."/>
        </authorList>
    </citation>
    <scope>NUCLEOTIDE SEQUENCE</scope>
    <source>
        <strain evidence="2">ZS14-85</strain>
    </source>
</reference>
<organism evidence="2 3">
    <name type="scientific">Cryobacterium zhongshanensis</name>
    <dbReference type="NCBI Taxonomy" id="2928153"/>
    <lineage>
        <taxon>Bacteria</taxon>
        <taxon>Bacillati</taxon>
        <taxon>Actinomycetota</taxon>
        <taxon>Actinomycetes</taxon>
        <taxon>Micrococcales</taxon>
        <taxon>Microbacteriaceae</taxon>
        <taxon>Cryobacterium</taxon>
    </lineage>
</organism>
<evidence type="ECO:0000256" key="1">
    <source>
        <dbReference type="SAM" id="MobiDB-lite"/>
    </source>
</evidence>
<gene>
    <name evidence="2" type="ORF">MQH31_10300</name>
</gene>
<proteinExistence type="predicted"/>
<feature type="compositionally biased region" description="Basic and acidic residues" evidence="1">
    <location>
        <begin position="303"/>
        <end position="312"/>
    </location>
</feature>
<feature type="region of interest" description="Disordered" evidence="1">
    <location>
        <begin position="80"/>
        <end position="122"/>
    </location>
</feature>
<dbReference type="EMBL" id="JALGAR010000002">
    <property type="protein sequence ID" value="MCI4658197.1"/>
    <property type="molecule type" value="Genomic_DNA"/>
</dbReference>
<feature type="compositionally biased region" description="Polar residues" evidence="1">
    <location>
        <begin position="95"/>
        <end position="110"/>
    </location>
</feature>
<dbReference type="SUPFAM" id="SSF53474">
    <property type="entry name" value="alpha/beta-Hydrolases"/>
    <property type="match status" value="1"/>
</dbReference>
<feature type="region of interest" description="Disordered" evidence="1">
    <location>
        <begin position="297"/>
        <end position="349"/>
    </location>
</feature>
<keyword evidence="3" id="KW-1185">Reference proteome</keyword>
<evidence type="ECO:0000313" key="2">
    <source>
        <dbReference type="EMBL" id="MCI4658197.1"/>
    </source>
</evidence>
<comment type="caution">
    <text evidence="2">The sequence shown here is derived from an EMBL/GenBank/DDBJ whole genome shotgun (WGS) entry which is preliminary data.</text>
</comment>
<protein>
    <submittedName>
        <fullName evidence="2">GPI inositol-deacylase</fullName>
    </submittedName>
</protein>
<accession>A0AA41QW37</accession>
<feature type="compositionally biased region" description="Basic and acidic residues" evidence="1">
    <location>
        <begin position="80"/>
        <end position="89"/>
    </location>
</feature>
<dbReference type="InterPro" id="IPR029058">
    <property type="entry name" value="AB_hydrolase_fold"/>
</dbReference>